<protein>
    <submittedName>
        <fullName evidence="1">Uncharacterized protein</fullName>
    </submittedName>
</protein>
<gene>
    <name evidence="1" type="primary">RvY_08598-1</name>
    <name evidence="1" type="synonym">RvY_08598.1</name>
    <name evidence="1" type="ORF">RvY_08598</name>
</gene>
<dbReference type="Proteomes" id="UP000186922">
    <property type="component" value="Unassembled WGS sequence"/>
</dbReference>
<evidence type="ECO:0000313" key="1">
    <source>
        <dbReference type="EMBL" id="GAU97272.1"/>
    </source>
</evidence>
<comment type="caution">
    <text evidence="1">The sequence shown here is derived from an EMBL/GenBank/DDBJ whole genome shotgun (WGS) entry which is preliminary data.</text>
</comment>
<dbReference type="EMBL" id="BDGG01000004">
    <property type="protein sequence ID" value="GAU97272.1"/>
    <property type="molecule type" value="Genomic_DNA"/>
</dbReference>
<accession>A0A1D1VB21</accession>
<sequence length="86" mass="9738">MTIAQSSLFLFSNNGKNTERRLAMVDGRKGVVVRTEISKCTHEHVSEILSSTAFQTEIRYVGHLAWHRCKTDAGQISIENMTHQPH</sequence>
<dbReference type="AlphaFoldDB" id="A0A1D1VB21"/>
<reference evidence="1 2" key="1">
    <citation type="journal article" date="2016" name="Nat. Commun.">
        <title>Extremotolerant tardigrade genome and improved radiotolerance of human cultured cells by tardigrade-unique protein.</title>
        <authorList>
            <person name="Hashimoto T."/>
            <person name="Horikawa D.D."/>
            <person name="Saito Y."/>
            <person name="Kuwahara H."/>
            <person name="Kozuka-Hata H."/>
            <person name="Shin-I T."/>
            <person name="Minakuchi Y."/>
            <person name="Ohishi K."/>
            <person name="Motoyama A."/>
            <person name="Aizu T."/>
            <person name="Enomoto A."/>
            <person name="Kondo K."/>
            <person name="Tanaka S."/>
            <person name="Hara Y."/>
            <person name="Koshikawa S."/>
            <person name="Sagara H."/>
            <person name="Miura T."/>
            <person name="Yokobori S."/>
            <person name="Miyagawa K."/>
            <person name="Suzuki Y."/>
            <person name="Kubo T."/>
            <person name="Oyama M."/>
            <person name="Kohara Y."/>
            <person name="Fujiyama A."/>
            <person name="Arakawa K."/>
            <person name="Katayama T."/>
            <person name="Toyoda A."/>
            <person name="Kunieda T."/>
        </authorList>
    </citation>
    <scope>NUCLEOTIDE SEQUENCE [LARGE SCALE GENOMIC DNA]</scope>
    <source>
        <strain evidence="1 2">YOKOZUNA-1</strain>
    </source>
</reference>
<evidence type="ECO:0000313" key="2">
    <source>
        <dbReference type="Proteomes" id="UP000186922"/>
    </source>
</evidence>
<keyword evidence="2" id="KW-1185">Reference proteome</keyword>
<name>A0A1D1VB21_RAMVA</name>
<organism evidence="1 2">
    <name type="scientific">Ramazzottius varieornatus</name>
    <name type="common">Water bear</name>
    <name type="synonym">Tardigrade</name>
    <dbReference type="NCBI Taxonomy" id="947166"/>
    <lineage>
        <taxon>Eukaryota</taxon>
        <taxon>Metazoa</taxon>
        <taxon>Ecdysozoa</taxon>
        <taxon>Tardigrada</taxon>
        <taxon>Eutardigrada</taxon>
        <taxon>Parachela</taxon>
        <taxon>Hypsibioidea</taxon>
        <taxon>Ramazzottiidae</taxon>
        <taxon>Ramazzottius</taxon>
    </lineage>
</organism>
<proteinExistence type="predicted"/>